<keyword evidence="2" id="KW-1185">Reference proteome</keyword>
<protein>
    <submittedName>
        <fullName evidence="1">Histidine phosphatase family protein</fullName>
    </submittedName>
</protein>
<reference evidence="1 2" key="1">
    <citation type="submission" date="2024-02" db="EMBL/GenBank/DDBJ databases">
        <title>Genome sequence of Aquincola sp. MAHUQ-54.</title>
        <authorList>
            <person name="Huq M.A."/>
        </authorList>
    </citation>
    <scope>NUCLEOTIDE SEQUENCE [LARGE SCALE GENOMIC DNA]</scope>
    <source>
        <strain evidence="1 2">MAHUQ-54</strain>
    </source>
</reference>
<comment type="caution">
    <text evidence="1">The sequence shown here is derived from an EMBL/GenBank/DDBJ whole genome shotgun (WGS) entry which is preliminary data.</text>
</comment>
<dbReference type="RefSeq" id="WP_332291047.1">
    <property type="nucleotide sequence ID" value="NZ_JAZIBG010000036.1"/>
</dbReference>
<sequence length="192" mass="21183">MAFETNCVMLIRHAEKPAGGRVGIGPQGLVDPQSLSVVGWQRAGALVPFFAPVGHRGHVPGIERPLHLLAARPVQAHPSTRPRDTLLPLAEALALDVDEQWSTDDPPSKVAEHLRTLQGPALVCWRHEALPALARELLQRDEAPAAWPEARFDVVWVFRRAGVRWTFQQVAQQLLAEDRGQPIPRRVSARAA</sequence>
<dbReference type="EMBL" id="JAZIBG010000036">
    <property type="protein sequence ID" value="MEF7615738.1"/>
    <property type="molecule type" value="Genomic_DNA"/>
</dbReference>
<organism evidence="1 2">
    <name type="scientific">Aquincola agrisoli</name>
    <dbReference type="NCBI Taxonomy" id="3119538"/>
    <lineage>
        <taxon>Bacteria</taxon>
        <taxon>Pseudomonadati</taxon>
        <taxon>Pseudomonadota</taxon>
        <taxon>Betaproteobacteria</taxon>
        <taxon>Burkholderiales</taxon>
        <taxon>Sphaerotilaceae</taxon>
        <taxon>Aquincola</taxon>
    </lineage>
</organism>
<name>A0AAW9QI00_9BURK</name>
<gene>
    <name evidence="1" type="ORF">V4F39_17625</name>
</gene>
<evidence type="ECO:0000313" key="1">
    <source>
        <dbReference type="EMBL" id="MEF7615738.1"/>
    </source>
</evidence>
<evidence type="ECO:0000313" key="2">
    <source>
        <dbReference type="Proteomes" id="UP001336250"/>
    </source>
</evidence>
<dbReference type="Proteomes" id="UP001336250">
    <property type="component" value="Unassembled WGS sequence"/>
</dbReference>
<proteinExistence type="predicted"/>
<accession>A0AAW9QI00</accession>
<dbReference type="AlphaFoldDB" id="A0AAW9QI00"/>